<protein>
    <submittedName>
        <fullName evidence="2">Uncharacterized protein</fullName>
    </submittedName>
</protein>
<dbReference type="EMBL" id="GDHC01015035">
    <property type="protein sequence ID" value="JAQ03594.1"/>
    <property type="molecule type" value="Transcribed_RNA"/>
</dbReference>
<evidence type="ECO:0000313" key="4">
    <source>
        <dbReference type="EMBL" id="JAQ03594.1"/>
    </source>
</evidence>
<organism evidence="2">
    <name type="scientific">Lygus hesperus</name>
    <name type="common">Western plant bug</name>
    <dbReference type="NCBI Taxonomy" id="30085"/>
    <lineage>
        <taxon>Eukaryota</taxon>
        <taxon>Metazoa</taxon>
        <taxon>Ecdysozoa</taxon>
        <taxon>Arthropoda</taxon>
        <taxon>Hexapoda</taxon>
        <taxon>Insecta</taxon>
        <taxon>Pterygota</taxon>
        <taxon>Neoptera</taxon>
        <taxon>Paraneoptera</taxon>
        <taxon>Hemiptera</taxon>
        <taxon>Heteroptera</taxon>
        <taxon>Panheteroptera</taxon>
        <taxon>Cimicomorpha</taxon>
        <taxon>Miridae</taxon>
        <taxon>Mirini</taxon>
        <taxon>Lygus</taxon>
    </lineage>
</organism>
<dbReference type="EMBL" id="GBHO01030611">
    <property type="protein sequence ID" value="JAG12993.1"/>
    <property type="molecule type" value="Transcribed_RNA"/>
</dbReference>
<feature type="compositionally biased region" description="Low complexity" evidence="1">
    <location>
        <begin position="21"/>
        <end position="35"/>
    </location>
</feature>
<dbReference type="EMBL" id="GBHO01001533">
    <property type="protein sequence ID" value="JAG42071.1"/>
    <property type="molecule type" value="Transcribed_RNA"/>
</dbReference>
<accession>A0A0A9X2I9</accession>
<proteinExistence type="predicted"/>
<feature type="region of interest" description="Disordered" evidence="1">
    <location>
        <begin position="1"/>
        <end position="66"/>
    </location>
</feature>
<evidence type="ECO:0000256" key="1">
    <source>
        <dbReference type="SAM" id="MobiDB-lite"/>
    </source>
</evidence>
<reference evidence="2" key="1">
    <citation type="journal article" date="2014" name="PLoS ONE">
        <title>Transcriptome-Based Identification of ABC Transporters in the Western Tarnished Plant Bug Lygus hesperus.</title>
        <authorList>
            <person name="Hull J.J."/>
            <person name="Chaney K."/>
            <person name="Geib S.M."/>
            <person name="Fabrick J.A."/>
            <person name="Brent C.S."/>
            <person name="Walsh D."/>
            <person name="Lavine L.C."/>
        </authorList>
    </citation>
    <scope>NUCLEOTIDE SEQUENCE</scope>
</reference>
<gene>
    <name evidence="2" type="ORF">CM83_29695</name>
    <name evidence="3" type="ORF">CM83_29697</name>
    <name evidence="4" type="ORF">g.27235</name>
</gene>
<evidence type="ECO:0000313" key="2">
    <source>
        <dbReference type="EMBL" id="JAG12993.1"/>
    </source>
</evidence>
<evidence type="ECO:0000313" key="3">
    <source>
        <dbReference type="EMBL" id="JAG42071.1"/>
    </source>
</evidence>
<name>A0A0A9X2I9_LYGHE</name>
<reference evidence="2" key="2">
    <citation type="submission" date="2014-07" db="EMBL/GenBank/DDBJ databases">
        <authorList>
            <person name="Hull J."/>
        </authorList>
    </citation>
    <scope>NUCLEOTIDE SEQUENCE</scope>
</reference>
<reference evidence="4" key="3">
    <citation type="journal article" date="2016" name="Gigascience">
        <title>De novo construction of an expanded transcriptome assembly for the western tarnished plant bug, Lygus hesperus.</title>
        <authorList>
            <person name="Tassone E.E."/>
            <person name="Geib S.M."/>
            <person name="Hall B."/>
            <person name="Fabrick J.A."/>
            <person name="Brent C.S."/>
            <person name="Hull J.J."/>
        </authorList>
    </citation>
    <scope>NUCLEOTIDE SEQUENCE</scope>
</reference>
<sequence>MRGSSARYSQPLVLPRQQLQSTHSTRGSSGSTARTQYNFQGPEGTTEPMVPQHSDTGKTETRGRGCVGEFGDGSLHTKLRALREPLHTIVCGCNSGELRPVLLTPHTHRGGGGGFRGHCTPLRADDTAFPVHTECTVRGGNTADVVGYCDTHPNTMVPTADCEPQCRSSLAVNRQQDEQYTAVQ</sequence>
<dbReference type="AlphaFoldDB" id="A0A0A9X2I9"/>